<dbReference type="InterPro" id="IPR029058">
    <property type="entry name" value="AB_hydrolase_fold"/>
</dbReference>
<evidence type="ECO:0000313" key="2">
    <source>
        <dbReference type="EMBL" id="RDW77703.1"/>
    </source>
</evidence>
<dbReference type="AlphaFoldDB" id="A0A3D8RUI4"/>
<sequence>MRNHGDREVSSSCPSSCAADTRKTSPDANRTWKNGNEAHGIDLMSLIDGSALDFKLVMTYLPAYLPQFHTFHNIMGGVSLGGHVAWRMPALIADKVEAAIMVVGCPNLTALMLNRLRIDPTILKTTAEDLYKIPYETLAGTMTVEQKTRWPQVLSRLVSEQDAAIDEKFPNIPLLLMGGKQDPLVPVRFTEPWVKKHIERNVEFFVQDNTGHSCTKEMVARMAAWLGDLYSK</sequence>
<evidence type="ECO:0008006" key="4">
    <source>
        <dbReference type="Google" id="ProtNLM"/>
    </source>
</evidence>
<proteinExistence type="predicted"/>
<accession>A0A3D8RUI4</accession>
<feature type="region of interest" description="Disordered" evidence="1">
    <location>
        <begin position="1"/>
        <end position="31"/>
    </location>
</feature>
<keyword evidence="3" id="KW-1185">Reference proteome</keyword>
<reference evidence="2 3" key="1">
    <citation type="journal article" date="2018" name="IMA Fungus">
        <title>IMA Genome-F 9: Draft genome sequence of Annulohypoxylon stygium, Aspergillus mulundensis, Berkeleyomyces basicola (syn. Thielaviopsis basicola), Ceratocystis smalleyi, two Cercospora beticola strains, Coleophoma cylindrospora, Fusarium fracticaudum, Phialophora cf. hyalina, and Morchella septimelata.</title>
        <authorList>
            <person name="Wingfield B.D."/>
            <person name="Bills G.F."/>
            <person name="Dong Y."/>
            <person name="Huang W."/>
            <person name="Nel W.J."/>
            <person name="Swalarsk-Parry B.S."/>
            <person name="Vaghefi N."/>
            <person name="Wilken P.M."/>
            <person name="An Z."/>
            <person name="de Beer Z.W."/>
            <person name="De Vos L."/>
            <person name="Chen L."/>
            <person name="Duong T.A."/>
            <person name="Gao Y."/>
            <person name="Hammerbacher A."/>
            <person name="Kikkert J.R."/>
            <person name="Li Y."/>
            <person name="Li H."/>
            <person name="Li K."/>
            <person name="Li Q."/>
            <person name="Liu X."/>
            <person name="Ma X."/>
            <person name="Naidoo K."/>
            <person name="Pethybridge S.J."/>
            <person name="Sun J."/>
            <person name="Steenkamp E.T."/>
            <person name="van der Nest M.A."/>
            <person name="van Wyk S."/>
            <person name="Wingfield M.J."/>
            <person name="Xiong C."/>
            <person name="Yue Q."/>
            <person name="Zhang X."/>
        </authorList>
    </citation>
    <scope>NUCLEOTIDE SEQUENCE [LARGE SCALE GENOMIC DNA]</scope>
    <source>
        <strain evidence="2 3">BP6252</strain>
    </source>
</reference>
<dbReference type="STRING" id="1849047.A0A3D8RUI4"/>
<comment type="caution">
    <text evidence="2">The sequence shown here is derived from an EMBL/GenBank/DDBJ whole genome shotgun (WGS) entry which is preliminary data.</text>
</comment>
<dbReference type="EMBL" id="PDLM01000005">
    <property type="protein sequence ID" value="RDW77703.1"/>
    <property type="molecule type" value="Genomic_DNA"/>
</dbReference>
<dbReference type="Gene3D" id="3.40.50.1820">
    <property type="entry name" value="alpha/beta hydrolase"/>
    <property type="match status" value="1"/>
</dbReference>
<evidence type="ECO:0000256" key="1">
    <source>
        <dbReference type="SAM" id="MobiDB-lite"/>
    </source>
</evidence>
<dbReference type="OrthoDB" id="2152248at2759"/>
<protein>
    <recommendedName>
        <fullName evidence="4">Serine aminopeptidase S33 domain-containing protein</fullName>
    </recommendedName>
</protein>
<organism evidence="2 3">
    <name type="scientific">Coleophoma cylindrospora</name>
    <dbReference type="NCBI Taxonomy" id="1849047"/>
    <lineage>
        <taxon>Eukaryota</taxon>
        <taxon>Fungi</taxon>
        <taxon>Dikarya</taxon>
        <taxon>Ascomycota</taxon>
        <taxon>Pezizomycotina</taxon>
        <taxon>Leotiomycetes</taxon>
        <taxon>Helotiales</taxon>
        <taxon>Dermateaceae</taxon>
        <taxon>Coleophoma</taxon>
    </lineage>
</organism>
<name>A0A3D8RUI4_9HELO</name>
<dbReference type="PANTHER" id="PTHR47381">
    <property type="entry name" value="ALPHA/BETA-HYDROLASES SUPERFAMILY PROTEIN"/>
    <property type="match status" value="1"/>
</dbReference>
<dbReference type="PANTHER" id="PTHR47381:SF3">
    <property type="entry name" value="ALPHA_BETA-HYDROLASES SUPERFAMILY PROTEIN"/>
    <property type="match status" value="1"/>
</dbReference>
<dbReference type="SUPFAM" id="SSF53474">
    <property type="entry name" value="alpha/beta-Hydrolases"/>
    <property type="match status" value="1"/>
</dbReference>
<evidence type="ECO:0000313" key="3">
    <source>
        <dbReference type="Proteomes" id="UP000256645"/>
    </source>
</evidence>
<dbReference type="Proteomes" id="UP000256645">
    <property type="component" value="Unassembled WGS sequence"/>
</dbReference>
<gene>
    <name evidence="2" type="ORF">BP6252_05756</name>
</gene>